<comment type="caution">
    <text evidence="1">The sequence shown here is derived from an EMBL/GenBank/DDBJ whole genome shotgun (WGS) entry which is preliminary data.</text>
</comment>
<evidence type="ECO:0000313" key="2">
    <source>
        <dbReference type="Proteomes" id="UP001350005"/>
    </source>
</evidence>
<reference evidence="1 2" key="1">
    <citation type="submission" date="2024-01" db="EMBL/GenBank/DDBJ databases">
        <title>Whole genome of Chryseobacterium arthrosphaerae NNCa 2741.</title>
        <authorList>
            <person name="Boriskina E.V."/>
            <person name="Gordinskaya N.A."/>
            <person name="Kropotov V.S."/>
            <person name="Alekseeva A.E."/>
            <person name="Makhova M.A."/>
            <person name="Kryazhev D.V."/>
            <person name="Shkurkina I.S."/>
        </authorList>
    </citation>
    <scope>NUCLEOTIDE SEQUENCE [LARGE SCALE GENOMIC DNA]</scope>
    <source>
        <strain evidence="1 2">NNCa 2741</strain>
    </source>
</reference>
<sequence>YNSKNQSFTTAKLLGGTLICVIPIDGKIIIVSDKRSINQNIGEIIRNDIEKTIQINPNSVISIIGTISIDYGPGAPFPAYDVVTEVKKIFQNKKNNLDHNDSTSVKLEIQQSLQRYLSNFSSQYWPKFENKPLFQIILFENNQFLQMTIFEVYCNTTNGIIVSYKGVDIKSSYLMAIGNTAVLNNSKNI</sequence>
<evidence type="ECO:0000313" key="1">
    <source>
        <dbReference type="EMBL" id="MEE6130529.1"/>
    </source>
</evidence>
<protein>
    <submittedName>
        <fullName evidence="1">Uncharacterized protein</fullName>
    </submittedName>
</protein>
<name>A0ABU7R708_9FLAO</name>
<organism evidence="1 2">
    <name type="scientific">Chryseobacterium arthrosphaerae</name>
    <dbReference type="NCBI Taxonomy" id="651561"/>
    <lineage>
        <taxon>Bacteria</taxon>
        <taxon>Pseudomonadati</taxon>
        <taxon>Bacteroidota</taxon>
        <taxon>Flavobacteriia</taxon>
        <taxon>Flavobacteriales</taxon>
        <taxon>Weeksellaceae</taxon>
        <taxon>Chryseobacterium group</taxon>
        <taxon>Chryseobacterium</taxon>
    </lineage>
</organism>
<feature type="non-terminal residue" evidence="1">
    <location>
        <position position="1"/>
    </location>
</feature>
<accession>A0ABU7R708</accession>
<dbReference type="Proteomes" id="UP001350005">
    <property type="component" value="Unassembled WGS sequence"/>
</dbReference>
<keyword evidence="2" id="KW-1185">Reference proteome</keyword>
<proteinExistence type="predicted"/>
<feature type="non-terminal residue" evidence="1">
    <location>
        <position position="189"/>
    </location>
</feature>
<dbReference type="EMBL" id="JAZGJU010000171">
    <property type="protein sequence ID" value="MEE6130529.1"/>
    <property type="molecule type" value="Genomic_DNA"/>
</dbReference>
<dbReference type="RefSeq" id="WP_330937685.1">
    <property type="nucleotide sequence ID" value="NZ_JAZGJU010000171.1"/>
</dbReference>
<gene>
    <name evidence="1" type="ORF">V2E39_24280</name>
</gene>